<dbReference type="Proteomes" id="UP000759537">
    <property type="component" value="Unassembled WGS sequence"/>
</dbReference>
<evidence type="ECO:0000256" key="7">
    <source>
        <dbReference type="SAM" id="MobiDB-lite"/>
    </source>
</evidence>
<dbReference type="PANTHER" id="PTHR12801">
    <property type="entry name" value="RNA EXONUCLEASE REXO1 / RECO3 FAMILY MEMBER-RELATED"/>
    <property type="match status" value="1"/>
</dbReference>
<gene>
    <name evidence="9" type="ORF">DFH94DRAFT_621131</name>
</gene>
<dbReference type="InterPro" id="IPR036397">
    <property type="entry name" value="RNaseH_sf"/>
</dbReference>
<evidence type="ECO:0000256" key="4">
    <source>
        <dbReference type="ARBA" id="ARBA00022801"/>
    </source>
</evidence>
<comment type="subcellular location">
    <subcellularLocation>
        <location evidence="1">Nucleus</location>
    </subcellularLocation>
</comment>
<dbReference type="CDD" id="cd06145">
    <property type="entry name" value="REX1_like"/>
    <property type="match status" value="1"/>
</dbReference>
<dbReference type="SUPFAM" id="SSF53098">
    <property type="entry name" value="Ribonuclease H-like"/>
    <property type="match status" value="1"/>
</dbReference>
<accession>A0A9P5N858</accession>
<organism evidence="9 10">
    <name type="scientific">Russula ochroleuca</name>
    <dbReference type="NCBI Taxonomy" id="152965"/>
    <lineage>
        <taxon>Eukaryota</taxon>
        <taxon>Fungi</taxon>
        <taxon>Dikarya</taxon>
        <taxon>Basidiomycota</taxon>
        <taxon>Agaricomycotina</taxon>
        <taxon>Agaricomycetes</taxon>
        <taxon>Russulales</taxon>
        <taxon>Russulaceae</taxon>
        <taxon>Russula</taxon>
    </lineage>
</organism>
<dbReference type="Gene3D" id="3.30.420.10">
    <property type="entry name" value="Ribonuclease H-like superfamily/Ribonuclease H"/>
    <property type="match status" value="1"/>
</dbReference>
<evidence type="ECO:0000256" key="1">
    <source>
        <dbReference type="ARBA" id="ARBA00004123"/>
    </source>
</evidence>
<dbReference type="InterPro" id="IPR047021">
    <property type="entry name" value="REXO1/3/4-like"/>
</dbReference>
<evidence type="ECO:0000256" key="6">
    <source>
        <dbReference type="ARBA" id="ARBA00023242"/>
    </source>
</evidence>
<keyword evidence="5" id="KW-0269">Exonuclease</keyword>
<comment type="caution">
    <text evidence="9">The sequence shown here is derived from an EMBL/GenBank/DDBJ whole genome shotgun (WGS) entry which is preliminary data.</text>
</comment>
<keyword evidence="6" id="KW-0539">Nucleus</keyword>
<feature type="region of interest" description="Disordered" evidence="7">
    <location>
        <begin position="1"/>
        <end position="21"/>
    </location>
</feature>
<evidence type="ECO:0000313" key="9">
    <source>
        <dbReference type="EMBL" id="KAF8487469.1"/>
    </source>
</evidence>
<keyword evidence="10" id="KW-1185">Reference proteome</keyword>
<protein>
    <submittedName>
        <fullName evidence="9">Ribonuclease H-like domain-containing protein</fullName>
    </submittedName>
</protein>
<dbReference type="SMART" id="SM00479">
    <property type="entry name" value="EXOIII"/>
    <property type="match status" value="1"/>
</dbReference>
<keyword evidence="4" id="KW-0378">Hydrolase</keyword>
<evidence type="ECO:0000313" key="10">
    <source>
        <dbReference type="Proteomes" id="UP000759537"/>
    </source>
</evidence>
<evidence type="ECO:0000256" key="5">
    <source>
        <dbReference type="ARBA" id="ARBA00022839"/>
    </source>
</evidence>
<comment type="similarity">
    <text evidence="2">Belongs to the REXO1/REXO3 family.</text>
</comment>
<keyword evidence="3" id="KW-0540">Nuclease</keyword>
<name>A0A9P5N858_9AGAM</name>
<dbReference type="AlphaFoldDB" id="A0A9P5N858"/>
<dbReference type="InterPro" id="IPR012337">
    <property type="entry name" value="RNaseH-like_sf"/>
</dbReference>
<evidence type="ECO:0000256" key="2">
    <source>
        <dbReference type="ARBA" id="ARBA00006357"/>
    </source>
</evidence>
<reference evidence="9" key="1">
    <citation type="submission" date="2019-10" db="EMBL/GenBank/DDBJ databases">
        <authorList>
            <consortium name="DOE Joint Genome Institute"/>
            <person name="Kuo A."/>
            <person name="Miyauchi S."/>
            <person name="Kiss E."/>
            <person name="Drula E."/>
            <person name="Kohler A."/>
            <person name="Sanchez-Garcia M."/>
            <person name="Andreopoulos B."/>
            <person name="Barry K.W."/>
            <person name="Bonito G."/>
            <person name="Buee M."/>
            <person name="Carver A."/>
            <person name="Chen C."/>
            <person name="Cichocki N."/>
            <person name="Clum A."/>
            <person name="Culley D."/>
            <person name="Crous P.W."/>
            <person name="Fauchery L."/>
            <person name="Girlanda M."/>
            <person name="Hayes R."/>
            <person name="Keri Z."/>
            <person name="LaButti K."/>
            <person name="Lipzen A."/>
            <person name="Lombard V."/>
            <person name="Magnuson J."/>
            <person name="Maillard F."/>
            <person name="Morin E."/>
            <person name="Murat C."/>
            <person name="Nolan M."/>
            <person name="Ohm R."/>
            <person name="Pangilinan J."/>
            <person name="Pereira M."/>
            <person name="Perotto S."/>
            <person name="Peter M."/>
            <person name="Riley R."/>
            <person name="Sitrit Y."/>
            <person name="Stielow B."/>
            <person name="Szollosi G."/>
            <person name="Zifcakova L."/>
            <person name="Stursova M."/>
            <person name="Spatafora J.W."/>
            <person name="Tedersoo L."/>
            <person name="Vaario L.-M."/>
            <person name="Yamada A."/>
            <person name="Yan M."/>
            <person name="Wang P."/>
            <person name="Xu J."/>
            <person name="Bruns T."/>
            <person name="Baldrian P."/>
            <person name="Vilgalys R."/>
            <person name="Henrissat B."/>
            <person name="Grigoriev I.V."/>
            <person name="Hibbett D."/>
            <person name="Nagy L.G."/>
            <person name="Martin F.M."/>
        </authorList>
    </citation>
    <scope>NUCLEOTIDE SEQUENCE</scope>
    <source>
        <strain evidence="9">Prilba</strain>
    </source>
</reference>
<reference evidence="9" key="2">
    <citation type="journal article" date="2020" name="Nat. Commun.">
        <title>Large-scale genome sequencing of mycorrhizal fungi provides insights into the early evolution of symbiotic traits.</title>
        <authorList>
            <person name="Miyauchi S."/>
            <person name="Kiss E."/>
            <person name="Kuo A."/>
            <person name="Drula E."/>
            <person name="Kohler A."/>
            <person name="Sanchez-Garcia M."/>
            <person name="Morin E."/>
            <person name="Andreopoulos B."/>
            <person name="Barry K.W."/>
            <person name="Bonito G."/>
            <person name="Buee M."/>
            <person name="Carver A."/>
            <person name="Chen C."/>
            <person name="Cichocki N."/>
            <person name="Clum A."/>
            <person name="Culley D."/>
            <person name="Crous P.W."/>
            <person name="Fauchery L."/>
            <person name="Girlanda M."/>
            <person name="Hayes R.D."/>
            <person name="Keri Z."/>
            <person name="LaButti K."/>
            <person name="Lipzen A."/>
            <person name="Lombard V."/>
            <person name="Magnuson J."/>
            <person name="Maillard F."/>
            <person name="Murat C."/>
            <person name="Nolan M."/>
            <person name="Ohm R.A."/>
            <person name="Pangilinan J."/>
            <person name="Pereira M.F."/>
            <person name="Perotto S."/>
            <person name="Peter M."/>
            <person name="Pfister S."/>
            <person name="Riley R."/>
            <person name="Sitrit Y."/>
            <person name="Stielow J.B."/>
            <person name="Szollosi G."/>
            <person name="Zifcakova L."/>
            <person name="Stursova M."/>
            <person name="Spatafora J.W."/>
            <person name="Tedersoo L."/>
            <person name="Vaario L.M."/>
            <person name="Yamada A."/>
            <person name="Yan M."/>
            <person name="Wang P."/>
            <person name="Xu J."/>
            <person name="Bruns T."/>
            <person name="Baldrian P."/>
            <person name="Vilgalys R."/>
            <person name="Dunand C."/>
            <person name="Henrissat B."/>
            <person name="Grigoriev I.V."/>
            <person name="Hibbett D."/>
            <person name="Nagy L.G."/>
            <person name="Martin F.M."/>
        </authorList>
    </citation>
    <scope>NUCLEOTIDE SEQUENCE</scope>
    <source>
        <strain evidence="9">Prilba</strain>
    </source>
</reference>
<dbReference type="InterPro" id="IPR034922">
    <property type="entry name" value="REX1-like_exo"/>
</dbReference>
<feature type="domain" description="Exonuclease" evidence="8">
    <location>
        <begin position="83"/>
        <end position="250"/>
    </location>
</feature>
<dbReference type="PANTHER" id="PTHR12801:SF115">
    <property type="entry name" value="FI18136P1-RELATED"/>
    <property type="match status" value="1"/>
</dbReference>
<dbReference type="OrthoDB" id="206335at2759"/>
<evidence type="ECO:0000256" key="3">
    <source>
        <dbReference type="ARBA" id="ARBA00022722"/>
    </source>
</evidence>
<sequence length="470" mass="51306">MKSVLNTSFKAPVSGEEKKRRLREPIAAECSAKKDPTQYLLTVEQMVENDYPVPSYLSDVFSKPEGWIETPKANADSKPGSQSVYAIDCEMAHKCSQCLTADGKALTRVCIVDYATNRAVYNQFVKPPSPITDYRTRFSGITAQDLESITTSLADVQAHLRTIITPSTILLGHSLESDLRALKLSHPWCIDTALIFHHPDGRPLKPGLAWLTRKWLGRIIQNRGPSGHDPEEDARACVDLLKAKIKNNALRQNIGEFRTDYEPILAHIPRSHSHSPSCRAGLGCGARAAIVDHGNPGAWYGTLAAAPAMIVACTSGAEVVEGVLGALYLYEFVFARLMALGMLWVIQNANHDTAADTPSVPPAAVPLDQNQNSNGLFSAVSNLNAQLAALHAVLPPQTTFLLFSRHSYPRDMSALPAQRAEHRPSRNQKHCAAIGTAGTDDSTPLRRSTADDRALEEAVRGRGWDYCSLV</sequence>
<dbReference type="FunFam" id="3.30.420.10:FF:000031">
    <property type="entry name" value="RNA exonuclease 1"/>
    <property type="match status" value="1"/>
</dbReference>
<dbReference type="GO" id="GO:0010629">
    <property type="term" value="P:negative regulation of gene expression"/>
    <property type="evidence" value="ECO:0007669"/>
    <property type="project" value="UniProtKB-ARBA"/>
</dbReference>
<proteinExistence type="inferred from homology"/>
<dbReference type="InterPro" id="IPR013520">
    <property type="entry name" value="Ribonucl_H"/>
</dbReference>
<dbReference type="EMBL" id="WHVB01000001">
    <property type="protein sequence ID" value="KAF8487469.1"/>
    <property type="molecule type" value="Genomic_DNA"/>
</dbReference>
<dbReference type="GO" id="GO:0003676">
    <property type="term" value="F:nucleic acid binding"/>
    <property type="evidence" value="ECO:0007669"/>
    <property type="project" value="InterPro"/>
</dbReference>
<dbReference type="GO" id="GO:0004527">
    <property type="term" value="F:exonuclease activity"/>
    <property type="evidence" value="ECO:0007669"/>
    <property type="project" value="UniProtKB-KW"/>
</dbReference>
<evidence type="ECO:0000259" key="8">
    <source>
        <dbReference type="SMART" id="SM00479"/>
    </source>
</evidence>
<dbReference type="GO" id="GO:0005634">
    <property type="term" value="C:nucleus"/>
    <property type="evidence" value="ECO:0007669"/>
    <property type="project" value="UniProtKB-SubCell"/>
</dbReference>